<dbReference type="InterPro" id="IPR029063">
    <property type="entry name" value="SAM-dependent_MTases_sf"/>
</dbReference>
<protein>
    <submittedName>
        <fullName evidence="2">Class I SAM-dependent methyltransferase</fullName>
    </submittedName>
</protein>
<keyword evidence="2" id="KW-0808">Transferase</keyword>
<dbReference type="InterPro" id="IPR013216">
    <property type="entry name" value="Methyltransf_11"/>
</dbReference>
<organism evidence="2 3">
    <name type="scientific">Jeongeupia naejangsanensis</name>
    <dbReference type="NCBI Taxonomy" id="613195"/>
    <lineage>
        <taxon>Bacteria</taxon>
        <taxon>Pseudomonadati</taxon>
        <taxon>Pseudomonadota</taxon>
        <taxon>Betaproteobacteria</taxon>
        <taxon>Neisseriales</taxon>
        <taxon>Chitinibacteraceae</taxon>
        <taxon>Jeongeupia</taxon>
    </lineage>
</organism>
<dbReference type="Gene3D" id="3.40.50.150">
    <property type="entry name" value="Vaccinia Virus protein VP39"/>
    <property type="match status" value="1"/>
</dbReference>
<keyword evidence="3" id="KW-1185">Reference proteome</keyword>
<dbReference type="Pfam" id="PF08241">
    <property type="entry name" value="Methyltransf_11"/>
    <property type="match status" value="1"/>
</dbReference>
<evidence type="ECO:0000313" key="2">
    <source>
        <dbReference type="EMBL" id="MBM3116689.1"/>
    </source>
</evidence>
<comment type="caution">
    <text evidence="2">The sequence shown here is derived from an EMBL/GenBank/DDBJ whole genome shotgun (WGS) entry which is preliminary data.</text>
</comment>
<dbReference type="Proteomes" id="UP000809431">
    <property type="component" value="Unassembled WGS sequence"/>
</dbReference>
<dbReference type="GO" id="GO:0008168">
    <property type="term" value="F:methyltransferase activity"/>
    <property type="evidence" value="ECO:0007669"/>
    <property type="project" value="UniProtKB-KW"/>
</dbReference>
<evidence type="ECO:0000259" key="1">
    <source>
        <dbReference type="Pfam" id="PF08241"/>
    </source>
</evidence>
<keyword evidence="2" id="KW-0489">Methyltransferase</keyword>
<dbReference type="CDD" id="cd02440">
    <property type="entry name" value="AdoMet_MTases"/>
    <property type="match status" value="1"/>
</dbReference>
<proteinExistence type="predicted"/>
<dbReference type="GO" id="GO:0032259">
    <property type="term" value="P:methylation"/>
    <property type="evidence" value="ECO:0007669"/>
    <property type="project" value="UniProtKB-KW"/>
</dbReference>
<gene>
    <name evidence="2" type="ORF">JMJ54_12685</name>
</gene>
<reference evidence="2 3" key="1">
    <citation type="submission" date="2021-01" db="EMBL/GenBank/DDBJ databases">
        <title>Draft Genome Sequence and Polyhydroxyalkanoate Biosynthetic Potential of Jeongeupia naejangsanensis Type Strain DSM 24253.</title>
        <authorList>
            <person name="Turrini P."/>
            <person name="Artuso I."/>
            <person name="Lugli G.A."/>
            <person name="Frangipani E."/>
            <person name="Ventura M."/>
            <person name="Visca P."/>
        </authorList>
    </citation>
    <scope>NUCLEOTIDE SEQUENCE [LARGE SCALE GENOMIC DNA]</scope>
    <source>
        <strain evidence="2 3">DSM 24253</strain>
    </source>
</reference>
<evidence type="ECO:0000313" key="3">
    <source>
        <dbReference type="Proteomes" id="UP000809431"/>
    </source>
</evidence>
<feature type="domain" description="Methyltransferase type 11" evidence="1">
    <location>
        <begin position="71"/>
        <end position="128"/>
    </location>
</feature>
<name>A0ABS2BPH2_9NEIS</name>
<sequence length="262" mass="29701">MSFSMTGLVDCNTSFDHFADWLATPLGQDVARQERGWYARTAADLFGYKAVQLELPQLDALATNRMSWRTIAGRSAGCTLHCAPEQLPFANQSLDLLALPHVLDFCTDPHAVLREVERVLVPEGRLLVTGFNPWSLWGVRKWRNRDDAPWSGHFVALPRLKDWLKLLGMETVRSQFLCYGLPVQHERWIARGHLFDNAGYRWWPAAGGIYCLDVVKRVRGMRVIGPAWRGKVVVPKAKPATAIDQVALIERLRQQAAKDRCK</sequence>
<dbReference type="EMBL" id="JAESND010000006">
    <property type="protein sequence ID" value="MBM3116689.1"/>
    <property type="molecule type" value="Genomic_DNA"/>
</dbReference>
<dbReference type="SUPFAM" id="SSF53335">
    <property type="entry name" value="S-adenosyl-L-methionine-dependent methyltransferases"/>
    <property type="match status" value="1"/>
</dbReference>
<accession>A0ABS2BPH2</accession>